<dbReference type="InterPro" id="IPR000184">
    <property type="entry name" value="Bac_surfAg_D15"/>
</dbReference>
<gene>
    <name evidence="5" type="ORF">LMG29739_00463</name>
</gene>
<protein>
    <recommendedName>
        <fullName evidence="4">Bacterial surface antigen (D15) domain-containing protein</fullName>
    </recommendedName>
</protein>
<feature type="domain" description="Bacterial surface antigen (D15)" evidence="4">
    <location>
        <begin position="219"/>
        <end position="289"/>
    </location>
</feature>
<accession>A0A6J5D627</accession>
<dbReference type="Proteomes" id="UP000494329">
    <property type="component" value="Unassembled WGS sequence"/>
</dbReference>
<dbReference type="GO" id="GO:0019867">
    <property type="term" value="C:outer membrane"/>
    <property type="evidence" value="ECO:0007669"/>
    <property type="project" value="InterPro"/>
</dbReference>
<dbReference type="EMBL" id="CADIKF010000002">
    <property type="protein sequence ID" value="CAB3748046.1"/>
    <property type="molecule type" value="Genomic_DNA"/>
</dbReference>
<dbReference type="Gene3D" id="2.40.160.50">
    <property type="entry name" value="membrane protein fhac: a member of the omp85/tpsb transporter family"/>
    <property type="match status" value="1"/>
</dbReference>
<comment type="subcellular location">
    <subcellularLocation>
        <location evidence="1">Membrane</location>
    </subcellularLocation>
</comment>
<keyword evidence="2" id="KW-0472">Membrane</keyword>
<feature type="signal peptide" evidence="3">
    <location>
        <begin position="1"/>
        <end position="36"/>
    </location>
</feature>
<sequence>MPGGSSRGRSRQPCLQRRAAIVLLAASMSPLTVAIAGDNLPEAANVSTGWDMSNFLLRGNGVLPVPIFITEPAIGYGLGVALLHFSLPDNADENQPASAGDKTSRPNITGIAGFATGTHSWGAAALHTHSWDDDRIRYTGVIGKINLHLTYYGFQQQARSYQLDGFAMFHELLFRIGDSRWYVGPRYTFFDSHTRFDFGVPTDHGNFVAEQRVAKGGLVTSYDSRDNNFYPSSGTYAQFVAEFARGGLGSTSDFEVQSAKAFHWMPIGERWVLGLRVDSGFSQGDIPFFAQPFVILRGVPAAKYQDRNQLTTEAELRWNATPDWSVLGFAGVGRAYGNLHSFSDAPVAYGFGAGFRYLLVRKIGLTMGIDVARGPGQNAFYIQIGSPWR</sequence>
<feature type="chain" id="PRO_5026957920" description="Bacterial surface antigen (D15) domain-containing protein" evidence="3">
    <location>
        <begin position="37"/>
        <end position="389"/>
    </location>
</feature>
<keyword evidence="6" id="KW-1185">Reference proteome</keyword>
<name>A0A6J5D627_9BURK</name>
<evidence type="ECO:0000313" key="6">
    <source>
        <dbReference type="Proteomes" id="UP000494329"/>
    </source>
</evidence>
<evidence type="ECO:0000256" key="3">
    <source>
        <dbReference type="SAM" id="SignalP"/>
    </source>
</evidence>
<organism evidence="5 6">
    <name type="scientific">Paraburkholderia solisilvae</name>
    <dbReference type="NCBI Taxonomy" id="624376"/>
    <lineage>
        <taxon>Bacteria</taxon>
        <taxon>Pseudomonadati</taxon>
        <taxon>Pseudomonadota</taxon>
        <taxon>Betaproteobacteria</taxon>
        <taxon>Burkholderiales</taxon>
        <taxon>Burkholderiaceae</taxon>
        <taxon>Paraburkholderia</taxon>
    </lineage>
</organism>
<reference evidence="5 6" key="1">
    <citation type="submission" date="2020-04" db="EMBL/GenBank/DDBJ databases">
        <authorList>
            <person name="De Canck E."/>
        </authorList>
    </citation>
    <scope>NUCLEOTIDE SEQUENCE [LARGE SCALE GENOMIC DNA]</scope>
    <source>
        <strain evidence="5 6">LMG 29739</strain>
    </source>
</reference>
<proteinExistence type="predicted"/>
<evidence type="ECO:0000259" key="4">
    <source>
        <dbReference type="Pfam" id="PF01103"/>
    </source>
</evidence>
<evidence type="ECO:0000256" key="2">
    <source>
        <dbReference type="ARBA" id="ARBA00023136"/>
    </source>
</evidence>
<dbReference type="AlphaFoldDB" id="A0A6J5D627"/>
<evidence type="ECO:0000256" key="1">
    <source>
        <dbReference type="ARBA" id="ARBA00004370"/>
    </source>
</evidence>
<dbReference type="Pfam" id="PF01103">
    <property type="entry name" value="Omp85"/>
    <property type="match status" value="1"/>
</dbReference>
<keyword evidence="3" id="KW-0732">Signal</keyword>
<evidence type="ECO:0000313" key="5">
    <source>
        <dbReference type="EMBL" id="CAB3748046.1"/>
    </source>
</evidence>